<evidence type="ECO:0000256" key="4">
    <source>
        <dbReference type="ARBA" id="ARBA00022847"/>
    </source>
</evidence>
<feature type="transmembrane region" description="Helical" evidence="8">
    <location>
        <begin position="290"/>
        <end position="314"/>
    </location>
</feature>
<dbReference type="InterPro" id="IPR001046">
    <property type="entry name" value="NRAMP_fam"/>
</dbReference>
<proteinExistence type="predicted"/>
<evidence type="ECO:0000256" key="1">
    <source>
        <dbReference type="ARBA" id="ARBA00004141"/>
    </source>
</evidence>
<dbReference type="Pfam" id="PF01566">
    <property type="entry name" value="Nramp"/>
    <property type="match status" value="1"/>
</dbReference>
<keyword evidence="2" id="KW-0813">Transport</keyword>
<feature type="transmembrane region" description="Helical" evidence="8">
    <location>
        <begin position="65"/>
        <end position="84"/>
    </location>
</feature>
<evidence type="ECO:0000256" key="7">
    <source>
        <dbReference type="SAM" id="MobiDB-lite"/>
    </source>
</evidence>
<sequence>MASPASIPETSPPPVKHGPSDNAPRRSWRAWLHSLGPGIITAALVFGPSKITITAILGADYGYDLLWIVAVAIFFMIVFTTMSARVGIATRQTLLETIGNKWGRAARIAIGLGVFLVAASFQAGNSIGIGMAVAEATHTAQPPWIILFNAIAIALLFFRAFYKTLEKVMIGLICLMLFAFVTTLVLSKPAFSGIAEGFVPSLPKGSMGLVIAFMASCFSIVGAFYQSYLVRERINIRPDIRQSGKESLPGICILGLMSALVLICSAAVLHPQGVKLHAATDMARALAPVFGQYASFLFLTGLFGASFSALIGNATLGGTLLGDALGYGGKLNSGIIRVLIALVMLIGAVIAIVFGRLPLQLIVFAQAVTIFIVPFIGIALFLVANDRKVMGEWRNGLFSNIAGMAGLLIMILLAFSNAKTLFFT</sequence>
<evidence type="ECO:0000256" key="2">
    <source>
        <dbReference type="ARBA" id="ARBA00022448"/>
    </source>
</evidence>
<comment type="subcellular location">
    <subcellularLocation>
        <location evidence="1">Membrane</location>
        <topology evidence="1">Multi-pass membrane protein</topology>
    </subcellularLocation>
</comment>
<feature type="transmembrane region" description="Helical" evidence="8">
    <location>
        <begin position="396"/>
        <end position="415"/>
    </location>
</feature>
<protein>
    <submittedName>
        <fullName evidence="9">Divalent metal cation transporter</fullName>
    </submittedName>
</protein>
<dbReference type="EMBL" id="BAABFN010000022">
    <property type="protein sequence ID" value="GAA4320110.1"/>
    <property type="molecule type" value="Genomic_DNA"/>
</dbReference>
<feature type="transmembrane region" description="Helical" evidence="8">
    <location>
        <begin position="207"/>
        <end position="230"/>
    </location>
</feature>
<dbReference type="Proteomes" id="UP001501207">
    <property type="component" value="Unassembled WGS sequence"/>
</dbReference>
<evidence type="ECO:0000313" key="10">
    <source>
        <dbReference type="Proteomes" id="UP001501207"/>
    </source>
</evidence>
<evidence type="ECO:0000256" key="3">
    <source>
        <dbReference type="ARBA" id="ARBA00022692"/>
    </source>
</evidence>
<name>A0ABP8G9R6_9BACT</name>
<accession>A0ABP8G9R6</accession>
<keyword evidence="5 8" id="KW-1133">Transmembrane helix</keyword>
<keyword evidence="4" id="KW-0769">Symport</keyword>
<evidence type="ECO:0000256" key="6">
    <source>
        <dbReference type="ARBA" id="ARBA00023136"/>
    </source>
</evidence>
<keyword evidence="3 8" id="KW-0812">Transmembrane</keyword>
<organism evidence="9 10">
    <name type="scientific">Compostibacter hankyongensis</name>
    <dbReference type="NCBI Taxonomy" id="1007089"/>
    <lineage>
        <taxon>Bacteria</taxon>
        <taxon>Pseudomonadati</taxon>
        <taxon>Bacteroidota</taxon>
        <taxon>Chitinophagia</taxon>
        <taxon>Chitinophagales</taxon>
        <taxon>Chitinophagaceae</taxon>
        <taxon>Compostibacter</taxon>
    </lineage>
</organism>
<evidence type="ECO:0000256" key="8">
    <source>
        <dbReference type="SAM" id="Phobius"/>
    </source>
</evidence>
<feature type="transmembrane region" description="Helical" evidence="8">
    <location>
        <begin position="35"/>
        <end position="59"/>
    </location>
</feature>
<dbReference type="RefSeq" id="WP_344981641.1">
    <property type="nucleotide sequence ID" value="NZ_BAABFN010000022.1"/>
</dbReference>
<evidence type="ECO:0000256" key="5">
    <source>
        <dbReference type="ARBA" id="ARBA00022989"/>
    </source>
</evidence>
<dbReference type="NCBIfam" id="NF037982">
    <property type="entry name" value="Nramp_1"/>
    <property type="match status" value="1"/>
</dbReference>
<feature type="transmembrane region" description="Helical" evidence="8">
    <location>
        <begin position="361"/>
        <end position="384"/>
    </location>
</feature>
<feature type="transmembrane region" description="Helical" evidence="8">
    <location>
        <begin position="169"/>
        <end position="187"/>
    </location>
</feature>
<evidence type="ECO:0000313" key="9">
    <source>
        <dbReference type="EMBL" id="GAA4320110.1"/>
    </source>
</evidence>
<feature type="transmembrane region" description="Helical" evidence="8">
    <location>
        <begin position="251"/>
        <end position="270"/>
    </location>
</feature>
<feature type="transmembrane region" description="Helical" evidence="8">
    <location>
        <begin position="105"/>
        <end position="124"/>
    </location>
</feature>
<feature type="transmembrane region" description="Helical" evidence="8">
    <location>
        <begin position="335"/>
        <end position="355"/>
    </location>
</feature>
<reference evidence="10" key="1">
    <citation type="journal article" date="2019" name="Int. J. Syst. Evol. Microbiol.">
        <title>The Global Catalogue of Microorganisms (GCM) 10K type strain sequencing project: providing services to taxonomists for standard genome sequencing and annotation.</title>
        <authorList>
            <consortium name="The Broad Institute Genomics Platform"/>
            <consortium name="The Broad Institute Genome Sequencing Center for Infectious Disease"/>
            <person name="Wu L."/>
            <person name="Ma J."/>
        </authorList>
    </citation>
    <scope>NUCLEOTIDE SEQUENCE [LARGE SCALE GENOMIC DNA]</scope>
    <source>
        <strain evidence="10">JCM 17664</strain>
    </source>
</reference>
<gene>
    <name evidence="9" type="ORF">GCM10023143_34060</name>
</gene>
<dbReference type="PANTHER" id="PTHR11706">
    <property type="entry name" value="SOLUTE CARRIER PROTEIN FAMILY 11 MEMBER"/>
    <property type="match status" value="1"/>
</dbReference>
<keyword evidence="6 8" id="KW-0472">Membrane</keyword>
<feature type="region of interest" description="Disordered" evidence="7">
    <location>
        <begin position="1"/>
        <end position="23"/>
    </location>
</feature>
<keyword evidence="10" id="KW-1185">Reference proteome</keyword>
<comment type="caution">
    <text evidence="9">The sequence shown here is derived from an EMBL/GenBank/DDBJ whole genome shotgun (WGS) entry which is preliminary data.</text>
</comment>
<feature type="transmembrane region" description="Helical" evidence="8">
    <location>
        <begin position="144"/>
        <end position="162"/>
    </location>
</feature>
<dbReference type="PANTHER" id="PTHR11706:SF33">
    <property type="entry name" value="NATURAL RESISTANCE-ASSOCIATED MACROPHAGE PROTEIN 2"/>
    <property type="match status" value="1"/>
</dbReference>